<dbReference type="PANTHER" id="PTHR46890">
    <property type="entry name" value="NON-LTR RETROLELEMENT REVERSE TRANSCRIPTASE-LIKE PROTEIN-RELATED"/>
    <property type="match status" value="1"/>
</dbReference>
<evidence type="ECO:0000256" key="1">
    <source>
        <dbReference type="SAM" id="SignalP"/>
    </source>
</evidence>
<dbReference type="AlphaFoldDB" id="A0AAW2UI44"/>
<organism evidence="3">
    <name type="scientific">Sesamum latifolium</name>
    <dbReference type="NCBI Taxonomy" id="2727402"/>
    <lineage>
        <taxon>Eukaryota</taxon>
        <taxon>Viridiplantae</taxon>
        <taxon>Streptophyta</taxon>
        <taxon>Embryophyta</taxon>
        <taxon>Tracheophyta</taxon>
        <taxon>Spermatophyta</taxon>
        <taxon>Magnoliopsida</taxon>
        <taxon>eudicotyledons</taxon>
        <taxon>Gunneridae</taxon>
        <taxon>Pentapetalae</taxon>
        <taxon>asterids</taxon>
        <taxon>lamiids</taxon>
        <taxon>Lamiales</taxon>
        <taxon>Pedaliaceae</taxon>
        <taxon>Sesamum</taxon>
    </lineage>
</organism>
<reference evidence="3" key="1">
    <citation type="submission" date="2020-06" db="EMBL/GenBank/DDBJ databases">
        <authorList>
            <person name="Li T."/>
            <person name="Hu X."/>
            <person name="Zhang T."/>
            <person name="Song X."/>
            <person name="Zhang H."/>
            <person name="Dai N."/>
            <person name="Sheng W."/>
            <person name="Hou X."/>
            <person name="Wei L."/>
        </authorList>
    </citation>
    <scope>NUCLEOTIDE SEQUENCE</scope>
    <source>
        <strain evidence="3">KEN1</strain>
        <tissue evidence="3">Leaf</tissue>
    </source>
</reference>
<proteinExistence type="predicted"/>
<comment type="caution">
    <text evidence="3">The sequence shown here is derived from an EMBL/GenBank/DDBJ whole genome shotgun (WGS) entry which is preliminary data.</text>
</comment>
<feature type="chain" id="PRO_5043340827" description="Reverse transcriptase domain-containing protein" evidence="1">
    <location>
        <begin position="33"/>
        <end position="193"/>
    </location>
</feature>
<keyword evidence="1" id="KW-0732">Signal</keyword>
<feature type="domain" description="Reverse transcriptase" evidence="2">
    <location>
        <begin position="83"/>
        <end position="184"/>
    </location>
</feature>
<accession>A0AAW2UI44</accession>
<feature type="signal peptide" evidence="1">
    <location>
        <begin position="1"/>
        <end position="32"/>
    </location>
</feature>
<dbReference type="Pfam" id="PF00078">
    <property type="entry name" value="RVT_1"/>
    <property type="match status" value="1"/>
</dbReference>
<reference evidence="3" key="2">
    <citation type="journal article" date="2024" name="Plant">
        <title>Genomic evolution and insights into agronomic trait innovations of Sesamum species.</title>
        <authorList>
            <person name="Miao H."/>
            <person name="Wang L."/>
            <person name="Qu L."/>
            <person name="Liu H."/>
            <person name="Sun Y."/>
            <person name="Le M."/>
            <person name="Wang Q."/>
            <person name="Wei S."/>
            <person name="Zheng Y."/>
            <person name="Lin W."/>
            <person name="Duan Y."/>
            <person name="Cao H."/>
            <person name="Xiong S."/>
            <person name="Wang X."/>
            <person name="Wei L."/>
            <person name="Li C."/>
            <person name="Ma Q."/>
            <person name="Ju M."/>
            <person name="Zhao R."/>
            <person name="Li G."/>
            <person name="Mu C."/>
            <person name="Tian Q."/>
            <person name="Mei H."/>
            <person name="Zhang T."/>
            <person name="Gao T."/>
            <person name="Zhang H."/>
        </authorList>
    </citation>
    <scope>NUCLEOTIDE SEQUENCE</scope>
    <source>
        <strain evidence="3">KEN1</strain>
    </source>
</reference>
<dbReference type="InterPro" id="IPR052343">
    <property type="entry name" value="Retrotransposon-Effector_Assoc"/>
</dbReference>
<dbReference type="InterPro" id="IPR000477">
    <property type="entry name" value="RT_dom"/>
</dbReference>
<gene>
    <name evidence="3" type="ORF">Slati_3434600</name>
</gene>
<sequence>MIKGFFCSSKPHLKKLNVLFLTCLLSVAGSDGFNALFYQVCWDIIEEDVVAAVRDFLSSTSLPISVTATSIALIPKVKNPSKWSEYQSISLCNTSNKILTKLLNDRLKLILLSLIVPNQSSFVPQRQIGDNILLAQEIMQSLSANKKEWNVALKLDMAKAYDLVDWTFLEVVLLNFGFPVHWVRLVQNCIQNY</sequence>
<evidence type="ECO:0000313" key="3">
    <source>
        <dbReference type="EMBL" id="KAL0416027.1"/>
    </source>
</evidence>
<evidence type="ECO:0000259" key="2">
    <source>
        <dbReference type="Pfam" id="PF00078"/>
    </source>
</evidence>
<dbReference type="PANTHER" id="PTHR46890:SF48">
    <property type="entry name" value="RNA-DIRECTED DNA POLYMERASE"/>
    <property type="match status" value="1"/>
</dbReference>
<protein>
    <recommendedName>
        <fullName evidence="2">Reverse transcriptase domain-containing protein</fullName>
    </recommendedName>
</protein>
<name>A0AAW2UI44_9LAMI</name>
<dbReference type="EMBL" id="JACGWN010000012">
    <property type="protein sequence ID" value="KAL0416027.1"/>
    <property type="molecule type" value="Genomic_DNA"/>
</dbReference>